<dbReference type="Gene3D" id="3.40.630.30">
    <property type="match status" value="1"/>
</dbReference>
<dbReference type="Pfam" id="PF00583">
    <property type="entry name" value="Acetyltransf_1"/>
    <property type="match status" value="1"/>
</dbReference>
<dbReference type="Proteomes" id="UP000477386">
    <property type="component" value="Unassembled WGS sequence"/>
</dbReference>
<dbReference type="CDD" id="cd04301">
    <property type="entry name" value="NAT_SF"/>
    <property type="match status" value="1"/>
</dbReference>
<proteinExistence type="predicted"/>
<dbReference type="SUPFAM" id="SSF55729">
    <property type="entry name" value="Acyl-CoA N-acyltransferases (Nat)"/>
    <property type="match status" value="1"/>
</dbReference>
<dbReference type="AlphaFoldDB" id="A0A6M0IKC7"/>
<protein>
    <submittedName>
        <fullName evidence="2">GNAT family N-acetyltransferase</fullName>
    </submittedName>
</protein>
<name>A0A6M0IKC7_9BACT</name>
<reference evidence="2 3" key="1">
    <citation type="submission" date="2020-02" db="EMBL/GenBank/DDBJ databases">
        <title>Draft genome sequence of two Spirosoma agri KCTC 52727 and Spirosoma terrae KCTC 52035.</title>
        <authorList>
            <person name="Rojas J."/>
            <person name="Ambika Manirajan B."/>
            <person name="Ratering S."/>
            <person name="Suarez C."/>
            <person name="Schnell S."/>
        </authorList>
    </citation>
    <scope>NUCLEOTIDE SEQUENCE [LARGE SCALE GENOMIC DNA]</scope>
    <source>
        <strain evidence="2 3">KCTC 52727</strain>
    </source>
</reference>
<dbReference type="EMBL" id="JAAGNZ010000002">
    <property type="protein sequence ID" value="NEU68738.1"/>
    <property type="molecule type" value="Genomic_DNA"/>
</dbReference>
<evidence type="ECO:0000313" key="2">
    <source>
        <dbReference type="EMBL" id="NEU68738.1"/>
    </source>
</evidence>
<dbReference type="InterPro" id="IPR000182">
    <property type="entry name" value="GNAT_dom"/>
</dbReference>
<dbReference type="GO" id="GO:0016747">
    <property type="term" value="F:acyltransferase activity, transferring groups other than amino-acyl groups"/>
    <property type="evidence" value="ECO:0007669"/>
    <property type="project" value="InterPro"/>
</dbReference>
<dbReference type="InterPro" id="IPR016181">
    <property type="entry name" value="Acyl_CoA_acyltransferase"/>
</dbReference>
<evidence type="ECO:0000259" key="1">
    <source>
        <dbReference type="PROSITE" id="PS51186"/>
    </source>
</evidence>
<evidence type="ECO:0000313" key="3">
    <source>
        <dbReference type="Proteomes" id="UP000477386"/>
    </source>
</evidence>
<gene>
    <name evidence="2" type="ORF">GK091_17755</name>
</gene>
<keyword evidence="2" id="KW-0808">Transferase</keyword>
<comment type="caution">
    <text evidence="2">The sequence shown here is derived from an EMBL/GenBank/DDBJ whole genome shotgun (WGS) entry which is preliminary data.</text>
</comment>
<accession>A0A6M0IKC7</accession>
<keyword evidence="3" id="KW-1185">Reference proteome</keyword>
<sequence>MNWQICAVQPEYLDDLRQLYLESRIQTFTWLDASTFKRDDFDSATAEEKLLVAITDGKPIGFISWWLPDNFIHHLYVDPRFLHQGVGTALLRQCLANIGRPARLKCLQQNTNALAFYLAQGWRINEEGTSAEGAFCLMVFTG</sequence>
<dbReference type="RefSeq" id="WP_164041240.1">
    <property type="nucleotide sequence ID" value="NZ_JAAGNZ010000002.1"/>
</dbReference>
<feature type="domain" description="N-acetyltransferase" evidence="1">
    <location>
        <begin position="3"/>
        <end position="142"/>
    </location>
</feature>
<organism evidence="2 3">
    <name type="scientific">Spirosoma agri</name>
    <dbReference type="NCBI Taxonomy" id="1987381"/>
    <lineage>
        <taxon>Bacteria</taxon>
        <taxon>Pseudomonadati</taxon>
        <taxon>Bacteroidota</taxon>
        <taxon>Cytophagia</taxon>
        <taxon>Cytophagales</taxon>
        <taxon>Cytophagaceae</taxon>
        <taxon>Spirosoma</taxon>
    </lineage>
</organism>
<dbReference type="PROSITE" id="PS51186">
    <property type="entry name" value="GNAT"/>
    <property type="match status" value="1"/>
</dbReference>